<feature type="compositionally biased region" description="Basic and acidic residues" evidence="1">
    <location>
        <begin position="1"/>
        <end position="10"/>
    </location>
</feature>
<comment type="caution">
    <text evidence="2">The sequence shown here is derived from an EMBL/GenBank/DDBJ whole genome shotgun (WGS) entry which is preliminary data.</text>
</comment>
<evidence type="ECO:0000256" key="1">
    <source>
        <dbReference type="SAM" id="MobiDB-lite"/>
    </source>
</evidence>
<proteinExistence type="predicted"/>
<name>A0AAE0PS15_9TELE</name>
<evidence type="ECO:0000313" key="2">
    <source>
        <dbReference type="EMBL" id="KAK3506975.1"/>
    </source>
</evidence>
<gene>
    <name evidence="2" type="ORF">QTP70_033187</name>
</gene>
<dbReference type="Proteomes" id="UP001274896">
    <property type="component" value="Unassembled WGS sequence"/>
</dbReference>
<protein>
    <submittedName>
        <fullName evidence="2">Uncharacterized protein</fullName>
    </submittedName>
</protein>
<dbReference type="AlphaFoldDB" id="A0AAE0PS15"/>
<accession>A0AAE0PS15</accession>
<feature type="region of interest" description="Disordered" evidence="1">
    <location>
        <begin position="1"/>
        <end position="21"/>
    </location>
</feature>
<keyword evidence="3" id="KW-1185">Reference proteome</keyword>
<sequence>MEEHMVREESSLGNMDQFPWR</sequence>
<organism evidence="2 3">
    <name type="scientific">Hemibagrus guttatus</name>
    <dbReference type="NCBI Taxonomy" id="175788"/>
    <lineage>
        <taxon>Eukaryota</taxon>
        <taxon>Metazoa</taxon>
        <taxon>Chordata</taxon>
        <taxon>Craniata</taxon>
        <taxon>Vertebrata</taxon>
        <taxon>Euteleostomi</taxon>
        <taxon>Actinopterygii</taxon>
        <taxon>Neopterygii</taxon>
        <taxon>Teleostei</taxon>
        <taxon>Ostariophysi</taxon>
        <taxon>Siluriformes</taxon>
        <taxon>Bagridae</taxon>
        <taxon>Hemibagrus</taxon>
    </lineage>
</organism>
<reference evidence="2" key="1">
    <citation type="submission" date="2023-06" db="EMBL/GenBank/DDBJ databases">
        <title>Male Hemibagrus guttatus genome.</title>
        <authorList>
            <person name="Bian C."/>
        </authorList>
    </citation>
    <scope>NUCLEOTIDE SEQUENCE</scope>
    <source>
        <strain evidence="2">Male_cb2023</strain>
        <tissue evidence="2">Muscle</tissue>
    </source>
</reference>
<evidence type="ECO:0000313" key="3">
    <source>
        <dbReference type="Proteomes" id="UP001274896"/>
    </source>
</evidence>
<dbReference type="EMBL" id="JAUCMX010000030">
    <property type="protein sequence ID" value="KAK3506975.1"/>
    <property type="molecule type" value="Genomic_DNA"/>
</dbReference>